<sequence>MAQFFRSSKVWVVDYTYDGHPRRWLKALPRHADARADIAAHLEDLYGGRARLLAVREATPEEETQYIRGDLPRNVFCPTGRAAPGRGER</sequence>
<organism evidence="1 2">
    <name type="scientific">Ramlibacter lithotrophicus</name>
    <dbReference type="NCBI Taxonomy" id="2606681"/>
    <lineage>
        <taxon>Bacteria</taxon>
        <taxon>Pseudomonadati</taxon>
        <taxon>Pseudomonadota</taxon>
        <taxon>Betaproteobacteria</taxon>
        <taxon>Burkholderiales</taxon>
        <taxon>Comamonadaceae</taxon>
        <taxon>Ramlibacter</taxon>
    </lineage>
</organism>
<comment type="caution">
    <text evidence="1">The sequence shown here is derived from an EMBL/GenBank/DDBJ whole genome shotgun (WGS) entry which is preliminary data.</text>
</comment>
<proteinExistence type="predicted"/>
<dbReference type="EMBL" id="VTOX01000001">
    <property type="protein sequence ID" value="NKE65064.1"/>
    <property type="molecule type" value="Genomic_DNA"/>
</dbReference>
<accession>A0A7X6I5H2</accession>
<name>A0A7X6I5H2_9BURK</name>
<gene>
    <name evidence="1" type="ORF">RAMLITH_04465</name>
</gene>
<evidence type="ECO:0000313" key="2">
    <source>
        <dbReference type="Proteomes" id="UP000521868"/>
    </source>
</evidence>
<evidence type="ECO:0000313" key="1">
    <source>
        <dbReference type="EMBL" id="NKE65064.1"/>
    </source>
</evidence>
<keyword evidence="2" id="KW-1185">Reference proteome</keyword>
<dbReference type="Proteomes" id="UP000521868">
    <property type="component" value="Unassembled WGS sequence"/>
</dbReference>
<dbReference type="AlphaFoldDB" id="A0A7X6I5H2"/>
<dbReference type="RefSeq" id="WP_168106099.1">
    <property type="nucleotide sequence ID" value="NZ_VTOX01000001.1"/>
</dbReference>
<protein>
    <submittedName>
        <fullName evidence="1">Uncharacterized protein</fullName>
    </submittedName>
</protein>
<reference evidence="1 2" key="1">
    <citation type="journal article" date="2020" name="Nature">
        <title>Bacterial chemolithoautotrophy via manganese oxidation.</title>
        <authorList>
            <person name="Yu H."/>
            <person name="Leadbetter J.R."/>
        </authorList>
    </citation>
    <scope>NUCLEOTIDE SEQUENCE [LARGE SCALE GENOMIC DNA]</scope>
    <source>
        <strain evidence="1 2">RBP-1</strain>
    </source>
</reference>